<keyword evidence="2" id="KW-1185">Reference proteome</keyword>
<reference evidence="1" key="1">
    <citation type="journal article" date="2014" name="Int. J. Syst. Evol. Microbiol.">
        <title>Complete genome sequence of Corynebacterium casei LMG S-19264T (=DSM 44701T), isolated from a smear-ripened cheese.</title>
        <authorList>
            <consortium name="US DOE Joint Genome Institute (JGI-PGF)"/>
            <person name="Walter F."/>
            <person name="Albersmeier A."/>
            <person name="Kalinowski J."/>
            <person name="Ruckert C."/>
        </authorList>
    </citation>
    <scope>NUCLEOTIDE SEQUENCE</scope>
    <source>
        <strain evidence="1">JCM 3131</strain>
    </source>
</reference>
<sequence length="195" mass="21983">MSESRAIPTEVSMSSLRRLRKQCEQDLDGFPVPKPFGIPALVRAMEDRLGRRIVLRPMPPALTAPGSACGLRVKLGGEVSLVLFPLRGTPFHQEHVLLHELVHEWFDHGGTVSPEEFRRMTPHLGTNLIGRFLRDVPMAARTDYESEQELATEISAGIIRDRAARDSRATDDLVGRLTESLSHPLAPRRRWRRNP</sequence>
<name>A0A918BIN9_9ACTN</name>
<comment type="caution">
    <text evidence="1">The sequence shown here is derived from an EMBL/GenBank/DDBJ whole genome shotgun (WGS) entry which is preliminary data.</text>
</comment>
<evidence type="ECO:0008006" key="3">
    <source>
        <dbReference type="Google" id="ProtNLM"/>
    </source>
</evidence>
<protein>
    <recommendedName>
        <fullName evidence="3">Toxin</fullName>
    </recommendedName>
</protein>
<organism evidence="1 2">
    <name type="scientific">Streptomyces ruber</name>
    <dbReference type="NCBI Taxonomy" id="83378"/>
    <lineage>
        <taxon>Bacteria</taxon>
        <taxon>Bacillati</taxon>
        <taxon>Actinomycetota</taxon>
        <taxon>Actinomycetes</taxon>
        <taxon>Kitasatosporales</taxon>
        <taxon>Streptomycetaceae</taxon>
        <taxon>Streptomyces</taxon>
    </lineage>
</organism>
<gene>
    <name evidence="1" type="ORF">GCM10010145_43130</name>
</gene>
<dbReference type="EMBL" id="BMQK01000010">
    <property type="protein sequence ID" value="GGQ68783.1"/>
    <property type="molecule type" value="Genomic_DNA"/>
</dbReference>
<evidence type="ECO:0000313" key="1">
    <source>
        <dbReference type="EMBL" id="GGQ68783.1"/>
    </source>
</evidence>
<reference evidence="1" key="2">
    <citation type="submission" date="2020-09" db="EMBL/GenBank/DDBJ databases">
        <authorList>
            <person name="Sun Q."/>
            <person name="Ohkuma M."/>
        </authorList>
    </citation>
    <scope>NUCLEOTIDE SEQUENCE</scope>
    <source>
        <strain evidence="1">JCM 3131</strain>
    </source>
</reference>
<dbReference type="Proteomes" id="UP000620156">
    <property type="component" value="Unassembled WGS sequence"/>
</dbReference>
<dbReference type="RefSeq" id="WP_229821154.1">
    <property type="nucleotide sequence ID" value="NZ_BMQK01000010.1"/>
</dbReference>
<proteinExistence type="predicted"/>
<accession>A0A918BIN9</accession>
<evidence type="ECO:0000313" key="2">
    <source>
        <dbReference type="Proteomes" id="UP000620156"/>
    </source>
</evidence>
<dbReference type="AlphaFoldDB" id="A0A918BIN9"/>